<organism evidence="2 3">
    <name type="scientific">Cyanidiococcus yangmingshanensis</name>
    <dbReference type="NCBI Taxonomy" id="2690220"/>
    <lineage>
        <taxon>Eukaryota</taxon>
        <taxon>Rhodophyta</taxon>
        <taxon>Bangiophyceae</taxon>
        <taxon>Cyanidiales</taxon>
        <taxon>Cyanidiaceae</taxon>
        <taxon>Cyanidiococcus</taxon>
    </lineage>
</organism>
<protein>
    <submittedName>
        <fullName evidence="2">Uncharacterized protein</fullName>
    </submittedName>
</protein>
<dbReference type="Proteomes" id="UP000530660">
    <property type="component" value="Unassembled WGS sequence"/>
</dbReference>
<feature type="region of interest" description="Disordered" evidence="1">
    <location>
        <begin position="194"/>
        <end position="230"/>
    </location>
</feature>
<proteinExistence type="predicted"/>
<evidence type="ECO:0000313" key="2">
    <source>
        <dbReference type="EMBL" id="KAF6001775.1"/>
    </source>
</evidence>
<dbReference type="InterPro" id="IPR038499">
    <property type="entry name" value="BRO1_sf"/>
</dbReference>
<feature type="compositionally biased region" description="Polar residues" evidence="1">
    <location>
        <begin position="217"/>
        <end position="230"/>
    </location>
</feature>
<evidence type="ECO:0000313" key="3">
    <source>
        <dbReference type="Proteomes" id="UP000530660"/>
    </source>
</evidence>
<dbReference type="AlphaFoldDB" id="A0A7J7IF94"/>
<gene>
    <name evidence="2" type="ORF">F1559_003204</name>
</gene>
<evidence type="ECO:0000256" key="1">
    <source>
        <dbReference type="SAM" id="MobiDB-lite"/>
    </source>
</evidence>
<dbReference type="EMBL" id="VWRR01000013">
    <property type="protein sequence ID" value="KAF6001775.1"/>
    <property type="molecule type" value="Genomic_DNA"/>
</dbReference>
<name>A0A7J7IF94_9RHOD</name>
<dbReference type="OrthoDB" id="10266451at2759"/>
<dbReference type="Gene3D" id="1.25.40.280">
    <property type="entry name" value="alix/aip1 like domains"/>
    <property type="match status" value="1"/>
</dbReference>
<comment type="caution">
    <text evidence="2">The sequence shown here is derived from an EMBL/GenBank/DDBJ whole genome shotgun (WGS) entry which is preliminary data.</text>
</comment>
<reference evidence="2 3" key="1">
    <citation type="journal article" date="2020" name="J. Phycol.">
        <title>Comparative genome analysis reveals Cyanidiococcus gen. nov., a new extremophilic red algal genus sister to Cyanidioschyzon (Cyanidioschyzonaceae, Rhodophyta).</title>
        <authorList>
            <person name="Liu S.-L."/>
            <person name="Chiang Y.-R."/>
            <person name="Yoon H.S."/>
            <person name="Fu H.-Y."/>
        </authorList>
    </citation>
    <scope>NUCLEOTIDE SEQUENCE [LARGE SCALE GENOMIC DNA]</scope>
    <source>
        <strain evidence="2 3">THAL066</strain>
    </source>
</reference>
<accession>A0A7J7IF94</accession>
<sequence length="230" mass="25578">MGEAYLLTIARAESQQLSPETLMRLSLGATETFALARAQLQGLRETHTQAAGGKKQLEFPPEAGYAAAAELGELLCRARCFYYQALVHEANTSPRQTTGIRGKCIRLLEQALRELDRGRTRRLLREGAFRFLVAPMSAKSLRHWHELLQNKLERCQRENDLVYLEPVPEAVPIVAASEALYPFDPIEYAFTDSLTPHASTNGHGAEPEEPRSAAHRSMNTSSQSIGGTFR</sequence>
<keyword evidence="3" id="KW-1185">Reference proteome</keyword>